<sequence>MERRQVPRDVIVVPRWVQLVGLPLLVIGAWAVANAAGRVLLLFVVAAVVALILNPLVRLFQRARLPRGVAIAVVYLAFVALLAGVIALLANPVAGQVESFRQSVPNYVRSAERGLTEAQDWLDQRGIKVNLSRGGESALSRLERDLTSRSGELVTFTRDLVQRVIEGLFSLVLVIVISIYMLIYGPRFAGQVRRLLPAAEPGDRERDLPARIEHSVARYIGGQLAFSTIMGASAALMLWLLGFLGVFSAGRDYAVFFGVFFGVMELLPFIGPVLGAIPPIVVALLESPLSAVWVGLAFVALQQLEGHVVAPNVFGRALRINPLLVIFALLFGGHLYGITGALVALPVAAMLRELAAYARDNMVFEPWPAATTKAAGEPLVELGERDHDANRHENDDQHLHHEPEAGEPHERSVRHRA</sequence>
<dbReference type="RefSeq" id="WP_093115813.1">
    <property type="nucleotide sequence ID" value="NZ_FNWJ01000001.1"/>
</dbReference>
<dbReference type="GO" id="GO:0005886">
    <property type="term" value="C:plasma membrane"/>
    <property type="evidence" value="ECO:0007669"/>
    <property type="project" value="UniProtKB-SubCell"/>
</dbReference>
<dbReference type="STRING" id="29539.SAMN02745716_0437"/>
<evidence type="ECO:0000256" key="9">
    <source>
        <dbReference type="SAM" id="Phobius"/>
    </source>
</evidence>
<dbReference type="OrthoDB" id="9784366at2"/>
<organism evidence="10 11">
    <name type="scientific">Thermoleophilum album</name>
    <dbReference type="NCBI Taxonomy" id="29539"/>
    <lineage>
        <taxon>Bacteria</taxon>
        <taxon>Bacillati</taxon>
        <taxon>Actinomycetota</taxon>
        <taxon>Thermoleophilia</taxon>
        <taxon>Thermoleophilales</taxon>
        <taxon>Thermoleophilaceae</taxon>
        <taxon>Thermoleophilum</taxon>
    </lineage>
</organism>
<evidence type="ECO:0000256" key="4">
    <source>
        <dbReference type="ARBA" id="ARBA00022475"/>
    </source>
</evidence>
<feature type="transmembrane region" description="Helical" evidence="9">
    <location>
        <begin position="253"/>
        <end position="274"/>
    </location>
</feature>
<comment type="similarity">
    <text evidence="2">Belongs to the autoinducer-2 exporter (AI-2E) (TC 2.A.86) family.</text>
</comment>
<feature type="transmembrane region" description="Helical" evidence="9">
    <location>
        <begin position="281"/>
        <end position="304"/>
    </location>
</feature>
<dbReference type="InterPro" id="IPR002549">
    <property type="entry name" value="AI-2E-like"/>
</dbReference>
<dbReference type="EMBL" id="FNWJ01000001">
    <property type="protein sequence ID" value="SEH10571.1"/>
    <property type="molecule type" value="Genomic_DNA"/>
</dbReference>
<keyword evidence="3" id="KW-0813">Transport</keyword>
<feature type="transmembrane region" description="Helical" evidence="9">
    <location>
        <begin position="224"/>
        <end position="247"/>
    </location>
</feature>
<evidence type="ECO:0000256" key="2">
    <source>
        <dbReference type="ARBA" id="ARBA00009773"/>
    </source>
</evidence>
<keyword evidence="7 9" id="KW-0472">Membrane</keyword>
<accession>A0A1H6FIB1</accession>
<dbReference type="PANTHER" id="PTHR21716">
    <property type="entry name" value="TRANSMEMBRANE PROTEIN"/>
    <property type="match status" value="1"/>
</dbReference>
<comment type="subcellular location">
    <subcellularLocation>
        <location evidence="1">Cell membrane</location>
        <topology evidence="1">Multi-pass membrane protein</topology>
    </subcellularLocation>
</comment>
<evidence type="ECO:0000256" key="5">
    <source>
        <dbReference type="ARBA" id="ARBA00022692"/>
    </source>
</evidence>
<evidence type="ECO:0000313" key="10">
    <source>
        <dbReference type="EMBL" id="SEH10571.1"/>
    </source>
</evidence>
<dbReference type="GO" id="GO:0055085">
    <property type="term" value="P:transmembrane transport"/>
    <property type="evidence" value="ECO:0007669"/>
    <property type="project" value="TreeGrafter"/>
</dbReference>
<evidence type="ECO:0000256" key="6">
    <source>
        <dbReference type="ARBA" id="ARBA00022989"/>
    </source>
</evidence>
<protein>
    <submittedName>
        <fullName evidence="10">Predicted PurR-regulated permease PerM</fullName>
    </submittedName>
</protein>
<evidence type="ECO:0000256" key="8">
    <source>
        <dbReference type="SAM" id="MobiDB-lite"/>
    </source>
</evidence>
<keyword evidence="6 9" id="KW-1133">Transmembrane helix</keyword>
<feature type="transmembrane region" description="Helical" evidence="9">
    <location>
        <begin position="164"/>
        <end position="184"/>
    </location>
</feature>
<feature type="transmembrane region" description="Helical" evidence="9">
    <location>
        <begin position="12"/>
        <end position="33"/>
    </location>
</feature>
<feature type="transmembrane region" description="Helical" evidence="9">
    <location>
        <begin position="324"/>
        <end position="351"/>
    </location>
</feature>
<dbReference type="Pfam" id="PF01594">
    <property type="entry name" value="AI-2E_transport"/>
    <property type="match status" value="1"/>
</dbReference>
<gene>
    <name evidence="10" type="ORF">SAMN02745716_0437</name>
</gene>
<feature type="region of interest" description="Disordered" evidence="8">
    <location>
        <begin position="375"/>
        <end position="417"/>
    </location>
</feature>
<feature type="transmembrane region" description="Helical" evidence="9">
    <location>
        <begin position="69"/>
        <end position="90"/>
    </location>
</feature>
<feature type="transmembrane region" description="Helical" evidence="9">
    <location>
        <begin position="39"/>
        <end position="57"/>
    </location>
</feature>
<keyword evidence="11" id="KW-1185">Reference proteome</keyword>
<evidence type="ECO:0000256" key="1">
    <source>
        <dbReference type="ARBA" id="ARBA00004651"/>
    </source>
</evidence>
<evidence type="ECO:0000256" key="7">
    <source>
        <dbReference type="ARBA" id="ARBA00023136"/>
    </source>
</evidence>
<name>A0A1H6FIB1_THEAL</name>
<reference evidence="11" key="1">
    <citation type="submission" date="2016-10" db="EMBL/GenBank/DDBJ databases">
        <authorList>
            <person name="Varghese N."/>
            <person name="Submissions S."/>
        </authorList>
    </citation>
    <scope>NUCLEOTIDE SEQUENCE [LARGE SCALE GENOMIC DNA]</scope>
    <source>
        <strain evidence="11">ATCC 35263</strain>
    </source>
</reference>
<keyword evidence="5 9" id="KW-0812">Transmembrane</keyword>
<proteinExistence type="inferred from homology"/>
<feature type="compositionally biased region" description="Basic and acidic residues" evidence="8">
    <location>
        <begin position="382"/>
        <end position="411"/>
    </location>
</feature>
<evidence type="ECO:0000313" key="11">
    <source>
        <dbReference type="Proteomes" id="UP000222056"/>
    </source>
</evidence>
<dbReference type="AlphaFoldDB" id="A0A1H6FIB1"/>
<keyword evidence="4" id="KW-1003">Cell membrane</keyword>
<dbReference type="PANTHER" id="PTHR21716:SF53">
    <property type="entry name" value="PERMEASE PERM-RELATED"/>
    <property type="match status" value="1"/>
</dbReference>
<evidence type="ECO:0000256" key="3">
    <source>
        <dbReference type="ARBA" id="ARBA00022448"/>
    </source>
</evidence>
<dbReference type="Proteomes" id="UP000222056">
    <property type="component" value="Unassembled WGS sequence"/>
</dbReference>